<evidence type="ECO:0000256" key="7">
    <source>
        <dbReference type="ARBA" id="ARBA00072081"/>
    </source>
</evidence>
<comment type="caution">
    <text evidence="11">The sequence shown here is derived from an EMBL/GenBank/DDBJ whole genome shotgun (WGS) entry which is preliminary data.</text>
</comment>
<evidence type="ECO:0000256" key="2">
    <source>
        <dbReference type="ARBA" id="ARBA00004962"/>
    </source>
</evidence>
<dbReference type="Proteomes" id="UP000284338">
    <property type="component" value="Unassembled WGS sequence"/>
</dbReference>
<evidence type="ECO:0000256" key="1">
    <source>
        <dbReference type="ARBA" id="ARBA00001933"/>
    </source>
</evidence>
<dbReference type="EMBL" id="QYYG01000001">
    <property type="protein sequence ID" value="RJF57694.1"/>
    <property type="molecule type" value="Genomic_DNA"/>
</dbReference>
<evidence type="ECO:0000256" key="6">
    <source>
        <dbReference type="ARBA" id="ARBA00047931"/>
    </source>
</evidence>
<comment type="catalytic activity">
    <reaction evidence="6">
        <text>O-acetyl-L-serine + hydrogen sulfide = L-cysteine + acetate</text>
        <dbReference type="Rhea" id="RHEA:14829"/>
        <dbReference type="ChEBI" id="CHEBI:29919"/>
        <dbReference type="ChEBI" id="CHEBI:30089"/>
        <dbReference type="ChEBI" id="CHEBI:35235"/>
        <dbReference type="ChEBI" id="CHEBI:58340"/>
        <dbReference type="EC" id="2.5.1.47"/>
    </reaction>
</comment>
<dbReference type="GO" id="GO:0004124">
    <property type="term" value="F:cysteine synthase activity"/>
    <property type="evidence" value="ECO:0007669"/>
    <property type="project" value="UniProtKB-EC"/>
</dbReference>
<comment type="pathway">
    <text evidence="2">Amino-acid biosynthesis; L-cysteine biosynthesis; L-cysteine from L-serine: step 2/2.</text>
</comment>
<evidence type="ECO:0000256" key="9">
    <source>
        <dbReference type="ARBA" id="ARBA00079153"/>
    </source>
</evidence>
<name>A0AA92X5Y2_9GAMM</name>
<dbReference type="PROSITE" id="PS00901">
    <property type="entry name" value="CYS_SYNTHASE"/>
    <property type="match status" value="1"/>
</dbReference>
<evidence type="ECO:0000313" key="11">
    <source>
        <dbReference type="EMBL" id="RJF57694.1"/>
    </source>
</evidence>
<dbReference type="FunFam" id="3.40.50.1100:FF:000003">
    <property type="entry name" value="Cystathionine beta-synthase"/>
    <property type="match status" value="1"/>
</dbReference>
<proteinExistence type="inferred from homology"/>
<feature type="domain" description="Tryptophan synthase beta chain-like PALP" evidence="10">
    <location>
        <begin position="32"/>
        <end position="320"/>
    </location>
</feature>
<accession>A0AA92X5Y2</accession>
<evidence type="ECO:0000313" key="12">
    <source>
        <dbReference type="Proteomes" id="UP000284338"/>
    </source>
</evidence>
<evidence type="ECO:0000256" key="3">
    <source>
        <dbReference type="ARBA" id="ARBA00007103"/>
    </source>
</evidence>
<dbReference type="InterPro" id="IPR036052">
    <property type="entry name" value="TrpB-like_PALP_sf"/>
</dbReference>
<evidence type="ECO:0000256" key="8">
    <source>
        <dbReference type="ARBA" id="ARBA00078257"/>
    </source>
</evidence>
<evidence type="ECO:0000259" key="10">
    <source>
        <dbReference type="Pfam" id="PF00291"/>
    </source>
</evidence>
<reference evidence="11 12" key="1">
    <citation type="submission" date="2018-09" db="EMBL/GenBank/DDBJ databases">
        <title>Draft genome of a novel serratia sp. strain with antifungal activity.</title>
        <authorList>
            <person name="Dichmann S.I."/>
            <person name="Park B.P."/>
            <person name="Pathiraja D."/>
            <person name="Choi I.-G."/>
            <person name="Stougaard P."/>
            <person name="Hennessy R.C."/>
        </authorList>
    </citation>
    <scope>NUCLEOTIDE SEQUENCE [LARGE SCALE GENOMIC DNA]</scope>
    <source>
        <strain evidence="11 12">S40</strain>
    </source>
</reference>
<gene>
    <name evidence="11" type="ORF">D4100_02605</name>
</gene>
<dbReference type="SUPFAM" id="SSF53686">
    <property type="entry name" value="Tryptophan synthase beta subunit-like PLP-dependent enzymes"/>
    <property type="match status" value="1"/>
</dbReference>
<dbReference type="Gene3D" id="3.40.50.1100">
    <property type="match status" value="2"/>
</dbReference>
<dbReference type="GO" id="GO:0006535">
    <property type="term" value="P:cysteine biosynthetic process from serine"/>
    <property type="evidence" value="ECO:0007669"/>
    <property type="project" value="InterPro"/>
</dbReference>
<keyword evidence="12" id="KW-1185">Reference proteome</keyword>
<protein>
    <recommendedName>
        <fullName evidence="7">Cysteine synthase B</fullName>
        <ecNumber evidence="4">2.5.1.47</ecNumber>
    </recommendedName>
    <alternativeName>
        <fullName evidence="8">O-acetylserine (thiol)-lyase B</fullName>
    </alternativeName>
    <alternativeName>
        <fullName evidence="9">O-acetylserine sulfhydrylase B</fullName>
    </alternativeName>
</protein>
<organism evidence="11 12">
    <name type="scientific">Serratia inhibens</name>
    <dbReference type="NCBI Taxonomy" id="2338073"/>
    <lineage>
        <taxon>Bacteria</taxon>
        <taxon>Pseudomonadati</taxon>
        <taxon>Pseudomonadota</taxon>
        <taxon>Gammaproteobacteria</taxon>
        <taxon>Enterobacterales</taxon>
        <taxon>Yersiniaceae</taxon>
        <taxon>Serratia</taxon>
    </lineage>
</organism>
<dbReference type="InterPro" id="IPR001926">
    <property type="entry name" value="TrpB-like_PALP"/>
</dbReference>
<sequence length="334" mass="36534">MYLYILHPTMSQRQAVMDAQRAERQVDSSLLGLIGNTPTVNIFKDLYPQADVTIKLESFNPGGSIKDRVANKIIQDAESRGLLAPGDELVEATSGNTGIGIAWIGRLKGYEVTIITHDKVSKEKLALLKFYGAKVIIMSSETSADSEDHYVKVARRYASQKGRFFCDQFYNHSNSLAHYQSTAPELWLQGGRSADIIICGVGSGGTLVGLSRYFRERGSKARFVVADPNGSIYHSYFSGSKYVPSSWQVEGIGSNFIPGILNDSAADEVYSISDAEAFSACRIIRQSYSLDIGLSSGAVVATAMKILERAPNKKIMCISPDSGERYLSKLQLAE</sequence>
<evidence type="ECO:0000256" key="5">
    <source>
        <dbReference type="ARBA" id="ARBA00022898"/>
    </source>
</evidence>
<dbReference type="InterPro" id="IPR050214">
    <property type="entry name" value="Cys_Synth/Cystath_Beta-Synth"/>
</dbReference>
<comment type="cofactor">
    <cofactor evidence="1">
        <name>pyridoxal 5'-phosphate</name>
        <dbReference type="ChEBI" id="CHEBI:597326"/>
    </cofactor>
</comment>
<dbReference type="PANTHER" id="PTHR10314">
    <property type="entry name" value="CYSTATHIONINE BETA-SYNTHASE"/>
    <property type="match status" value="1"/>
</dbReference>
<dbReference type="InterPro" id="IPR001216">
    <property type="entry name" value="P-phosphate_BS"/>
</dbReference>
<comment type="similarity">
    <text evidence="3">Belongs to the cysteine synthase/cystathionine beta-synthase family.</text>
</comment>
<evidence type="ECO:0000256" key="4">
    <source>
        <dbReference type="ARBA" id="ARBA00012681"/>
    </source>
</evidence>
<dbReference type="CDD" id="cd01561">
    <property type="entry name" value="CBS_like"/>
    <property type="match status" value="1"/>
</dbReference>
<keyword evidence="5" id="KW-0663">Pyridoxal phosphate</keyword>
<dbReference type="AlphaFoldDB" id="A0AA92X5Y2"/>
<dbReference type="Pfam" id="PF00291">
    <property type="entry name" value="PALP"/>
    <property type="match status" value="1"/>
</dbReference>
<dbReference type="EC" id="2.5.1.47" evidence="4"/>